<organism evidence="1 2">
    <name type="scientific">Phocaeicola vulgatus</name>
    <name type="common">Bacteroides vulgatus</name>
    <dbReference type="NCBI Taxonomy" id="821"/>
    <lineage>
        <taxon>Bacteria</taxon>
        <taxon>Pseudomonadati</taxon>
        <taxon>Bacteroidota</taxon>
        <taxon>Bacteroidia</taxon>
        <taxon>Bacteroidales</taxon>
        <taxon>Bacteroidaceae</taxon>
        <taxon>Phocaeicola</taxon>
    </lineage>
</organism>
<evidence type="ECO:0000313" key="2">
    <source>
        <dbReference type="Proteomes" id="UP000408523"/>
    </source>
</evidence>
<dbReference type="Proteomes" id="UP000408523">
    <property type="component" value="Unassembled WGS sequence"/>
</dbReference>
<protein>
    <submittedName>
        <fullName evidence="1">Uncharacterized protein</fullName>
    </submittedName>
</protein>
<gene>
    <name evidence="1" type="ORF">EH214_02539</name>
</gene>
<reference evidence="1 2" key="1">
    <citation type="journal article" date="2019" name="Nat. Commun.">
        <title>Gram positive-like bacteriocins with broad spectrum anti-Bacteroidales activity encoded on mobile elements of the human gut microbiota.</title>
        <authorList>
            <person name="Bechon N."/>
            <person name="Coyne M.J.Jr."/>
            <person name="Laclare-Mceneany V."/>
            <person name="Chatzidaki-Livanis M."/>
            <person name="Ghigo J.-M."/>
            <person name="Comstock L.E."/>
        </authorList>
    </citation>
    <scope>NUCLEOTIDE SEQUENCE [LARGE SCALE GENOMIC DNA]</scope>
    <source>
        <strain evidence="1 2">CL01T12C17</strain>
    </source>
</reference>
<proteinExistence type="predicted"/>
<accession>A0A662ZYV9</accession>
<dbReference type="AlphaFoldDB" id="A0A662ZYV9"/>
<name>A0A662ZYV9_PHOVU</name>
<dbReference type="EMBL" id="RWHZ01000032">
    <property type="protein sequence ID" value="TSE48205.1"/>
    <property type="molecule type" value="Genomic_DNA"/>
</dbReference>
<evidence type="ECO:0000313" key="1">
    <source>
        <dbReference type="EMBL" id="TSE48205.1"/>
    </source>
</evidence>
<comment type="caution">
    <text evidence="1">The sequence shown here is derived from an EMBL/GenBank/DDBJ whole genome shotgun (WGS) entry which is preliminary data.</text>
</comment>
<sequence>MDTSLVEGYVFLAEILYMFGEERQHVRLAVIGLFAERLVGQRADAAVALQGALADLEQYAQVLVVEKPDPVHRVRGFAGRLHGEQHLVLTVEPFHHLLHPVLEIVAGKQFHVLRPPSFGSAARAQRVVAFQLFRCRGFARNGAVFEQAVDFRLPVAALAAQHDIGDALFAAHALEGAATHVQQVRRLAGGEQPVGSFFLPTAGNGTHVCRYLGYLFRQCGEGGTFHRYHFHIQFFLLVYLHEHRLRLGIPFKRA</sequence>